<evidence type="ECO:0000259" key="3">
    <source>
        <dbReference type="Pfam" id="PF02518"/>
    </source>
</evidence>
<dbReference type="KEGG" id="cphy:B5808_12910"/>
<dbReference type="Gene3D" id="3.30.565.10">
    <property type="entry name" value="Histidine kinase-like ATPase, C-terminal domain"/>
    <property type="match status" value="1"/>
</dbReference>
<dbReference type="InterPro" id="IPR036890">
    <property type="entry name" value="HATPase_C_sf"/>
</dbReference>
<dbReference type="EMBL" id="CP020715">
    <property type="protein sequence ID" value="ARJ06019.1"/>
    <property type="molecule type" value="Genomic_DNA"/>
</dbReference>
<name>A0A1X9LS95_9MICO</name>
<sequence length="463" mass="47389">MIGDGAVDGGGRGGRRVRPADRGGRVRAVIGGLGSRRPRASTRERIDTILARLVALFGLVFTVQSIPAMLGAAKGVSPVWAVVTPVWWLAVIAAAAVCSVVRRGARVSAGVVAISFVLIMVLWPLGVPDPSDADGVQPWIFYVLSLTIAAAAIAFPPFVAGGYALAVAAIYVALRLSPAGGAATPIPVAIETAYGVLIGMFVVVVIGTLRAAASKVDSAQAQAIASYTVAARQHAIELERTRIDGIVHDRVLASLLAAARAEGEEQRGVAVAMAARALDELRELGASDDATESAAETGPAGPSDGIADGASAAADAIERMEPGPALLERLRLIAAAAPGVGFDALDVPPAIPSRIADALCAATAQAVENSVLHAESPGAPVLERPVRREVVVSRAGGGVTVVVTDTGTGFSVEDVPADRLGLRVSVLERMRSVGGEADVASAHGAGTRIRLAWRRLDDEEGRA</sequence>
<dbReference type="AlphaFoldDB" id="A0A1X9LS95"/>
<keyword evidence="2" id="KW-0472">Membrane</keyword>
<feature type="region of interest" description="Disordered" evidence="1">
    <location>
        <begin position="287"/>
        <end position="308"/>
    </location>
</feature>
<evidence type="ECO:0000256" key="2">
    <source>
        <dbReference type="SAM" id="Phobius"/>
    </source>
</evidence>
<keyword evidence="2" id="KW-0812">Transmembrane</keyword>
<dbReference type="SUPFAM" id="SSF55874">
    <property type="entry name" value="ATPase domain of HSP90 chaperone/DNA topoisomerase II/histidine kinase"/>
    <property type="match status" value="1"/>
</dbReference>
<feature type="transmembrane region" description="Helical" evidence="2">
    <location>
        <begin position="139"/>
        <end position="172"/>
    </location>
</feature>
<organism evidence="4 5">
    <name type="scientific">Cnuibacter physcomitrellae</name>
    <dbReference type="NCBI Taxonomy" id="1619308"/>
    <lineage>
        <taxon>Bacteria</taxon>
        <taxon>Bacillati</taxon>
        <taxon>Actinomycetota</taxon>
        <taxon>Actinomycetes</taxon>
        <taxon>Micrococcales</taxon>
        <taxon>Microbacteriaceae</taxon>
        <taxon>Cnuibacter</taxon>
    </lineage>
</organism>
<dbReference type="InterPro" id="IPR003594">
    <property type="entry name" value="HATPase_dom"/>
</dbReference>
<gene>
    <name evidence="4" type="ORF">B5808_12910</name>
</gene>
<feature type="compositionally biased region" description="Low complexity" evidence="1">
    <location>
        <begin position="298"/>
        <end position="308"/>
    </location>
</feature>
<feature type="transmembrane region" description="Helical" evidence="2">
    <location>
        <begin position="79"/>
        <end position="100"/>
    </location>
</feature>
<feature type="transmembrane region" description="Helical" evidence="2">
    <location>
        <begin position="49"/>
        <end position="73"/>
    </location>
</feature>
<evidence type="ECO:0000256" key="1">
    <source>
        <dbReference type="SAM" id="MobiDB-lite"/>
    </source>
</evidence>
<dbReference type="Proteomes" id="UP000192775">
    <property type="component" value="Chromosome"/>
</dbReference>
<dbReference type="Pfam" id="PF02518">
    <property type="entry name" value="HATPase_c"/>
    <property type="match status" value="1"/>
</dbReference>
<dbReference type="RefSeq" id="WP_085020157.1">
    <property type="nucleotide sequence ID" value="NZ_BMHD01000001.1"/>
</dbReference>
<dbReference type="STRING" id="1619308.B5808_12910"/>
<keyword evidence="2" id="KW-1133">Transmembrane helix</keyword>
<feature type="transmembrane region" description="Helical" evidence="2">
    <location>
        <begin position="107"/>
        <end position="127"/>
    </location>
</feature>
<evidence type="ECO:0000313" key="5">
    <source>
        <dbReference type="Proteomes" id="UP000192775"/>
    </source>
</evidence>
<reference evidence="4 5" key="1">
    <citation type="submission" date="2017-04" db="EMBL/GenBank/DDBJ databases">
        <authorList>
            <person name="Afonso C.L."/>
            <person name="Miller P.J."/>
            <person name="Scott M.A."/>
            <person name="Spackman E."/>
            <person name="Goraichik I."/>
            <person name="Dimitrov K.M."/>
            <person name="Suarez D.L."/>
            <person name="Swayne D.E."/>
        </authorList>
    </citation>
    <scope>NUCLEOTIDE SEQUENCE [LARGE SCALE GENOMIC DNA]</scope>
    <source>
        <strain evidence="5">XA(T)</strain>
    </source>
</reference>
<feature type="domain" description="Histidine kinase/HSP90-like ATPase" evidence="3">
    <location>
        <begin position="358"/>
        <end position="452"/>
    </location>
</feature>
<accession>A0A1X9LS95</accession>
<feature type="transmembrane region" description="Helical" evidence="2">
    <location>
        <begin position="193"/>
        <end position="213"/>
    </location>
</feature>
<evidence type="ECO:0000313" key="4">
    <source>
        <dbReference type="EMBL" id="ARJ06019.1"/>
    </source>
</evidence>
<keyword evidence="5" id="KW-1185">Reference proteome</keyword>
<protein>
    <recommendedName>
        <fullName evidence="3">Histidine kinase/HSP90-like ATPase domain-containing protein</fullName>
    </recommendedName>
</protein>
<proteinExistence type="predicted"/>